<reference evidence="3" key="1">
    <citation type="journal article" date="2019" name="Int. J. Syst. Evol. Microbiol.">
        <title>The Global Catalogue of Microorganisms (GCM) 10K type strain sequencing project: providing services to taxonomists for standard genome sequencing and annotation.</title>
        <authorList>
            <consortium name="The Broad Institute Genomics Platform"/>
            <consortium name="The Broad Institute Genome Sequencing Center for Infectious Disease"/>
            <person name="Wu L."/>
            <person name="Ma J."/>
        </authorList>
    </citation>
    <scope>NUCLEOTIDE SEQUENCE [LARGE SCALE GENOMIC DNA]</scope>
    <source>
        <strain evidence="3">CCUG 61484</strain>
    </source>
</reference>
<dbReference type="InterPro" id="IPR045743">
    <property type="entry name" value="DUF6089"/>
</dbReference>
<organism evidence="2 3">
    <name type="scientific">Mucilaginibacter litoreus</name>
    <dbReference type="NCBI Taxonomy" id="1048221"/>
    <lineage>
        <taxon>Bacteria</taxon>
        <taxon>Pseudomonadati</taxon>
        <taxon>Bacteroidota</taxon>
        <taxon>Sphingobacteriia</taxon>
        <taxon>Sphingobacteriales</taxon>
        <taxon>Sphingobacteriaceae</taxon>
        <taxon>Mucilaginibacter</taxon>
    </lineage>
</organism>
<dbReference type="Gene3D" id="2.40.160.20">
    <property type="match status" value="1"/>
</dbReference>
<dbReference type="Pfam" id="PF19573">
    <property type="entry name" value="DUF6089"/>
    <property type="match status" value="1"/>
</dbReference>
<proteinExistence type="predicted"/>
<name>A0ABW3AP44_9SPHI</name>
<dbReference type="EMBL" id="JBHTHZ010000002">
    <property type="protein sequence ID" value="MFD0792798.1"/>
    <property type="molecule type" value="Genomic_DNA"/>
</dbReference>
<gene>
    <name evidence="2" type="ORF">ACFQZX_04175</name>
</gene>
<sequence>MPKYFTVIILLFITVNVQAQTWEVGGMLGAAGYIGDLNTNNPFKPSGPQGGLFVKYNFNRYLAARLNVAIGQISGADSTSNIQQFRERNLSFKDQLREVSLMAEFNFMSYIPDAGKNKYTPYVFLGGGISSFAPRAVYNGEVYGLRQLRTEGQGSEYAQTAIVIPFGAGFKYNIGGKWTLGAEVGYRLTNTDYLDDVSDKYAAVTNLPSELAIRLADRSGEVNGGINIGTPGTQRGDLKSKDLYWFAGLTLSFTFVTSKCYY</sequence>
<dbReference type="InterPro" id="IPR011250">
    <property type="entry name" value="OMP/PagP_B-barrel"/>
</dbReference>
<evidence type="ECO:0000259" key="1">
    <source>
        <dbReference type="Pfam" id="PF19573"/>
    </source>
</evidence>
<dbReference type="RefSeq" id="WP_377111636.1">
    <property type="nucleotide sequence ID" value="NZ_JBHTHZ010000002.1"/>
</dbReference>
<comment type="caution">
    <text evidence="2">The sequence shown here is derived from an EMBL/GenBank/DDBJ whole genome shotgun (WGS) entry which is preliminary data.</text>
</comment>
<dbReference type="SUPFAM" id="SSF56925">
    <property type="entry name" value="OMPA-like"/>
    <property type="match status" value="1"/>
</dbReference>
<evidence type="ECO:0000313" key="3">
    <source>
        <dbReference type="Proteomes" id="UP001597010"/>
    </source>
</evidence>
<dbReference type="Proteomes" id="UP001597010">
    <property type="component" value="Unassembled WGS sequence"/>
</dbReference>
<accession>A0ABW3AP44</accession>
<feature type="domain" description="DUF6089" evidence="1">
    <location>
        <begin position="3"/>
        <end position="200"/>
    </location>
</feature>
<keyword evidence="3" id="KW-1185">Reference proteome</keyword>
<protein>
    <submittedName>
        <fullName evidence="2">DUF6089 family protein</fullName>
    </submittedName>
</protein>
<evidence type="ECO:0000313" key="2">
    <source>
        <dbReference type="EMBL" id="MFD0792798.1"/>
    </source>
</evidence>